<proteinExistence type="predicted"/>
<accession>A0A654LZH3</accession>
<keyword evidence="1" id="KW-0812">Transmembrane</keyword>
<dbReference type="OrthoDB" id="9905at2157"/>
<keyword evidence="3" id="KW-1185">Reference proteome</keyword>
<dbReference type="EMBL" id="CP012850">
    <property type="protein sequence ID" value="ALI36387.1"/>
    <property type="molecule type" value="Genomic_DNA"/>
</dbReference>
<sequence length="168" mass="19497">MKWRVDKINRFLKDTYLKYYNTFSLNKNLLVSGIIGFLVSIVVAHISAEYSVDFVLNSALTVIAGYLTYKTVFAILFHIDNKQKYTRRLTGKLNFQKFKQILIKMLFASSVFDIVNNITRFILMIQLLKWEYTAVEATTISSIVASVLSYVIINIIMRYIHVFGSKKQ</sequence>
<dbReference type="AlphaFoldDB" id="A0A654LZH3"/>
<evidence type="ECO:0000256" key="1">
    <source>
        <dbReference type="SAM" id="Phobius"/>
    </source>
</evidence>
<dbReference type="GeneID" id="60422140"/>
<keyword evidence="1" id="KW-1133">Transmembrane helix</keyword>
<evidence type="ECO:0000313" key="3">
    <source>
        <dbReference type="Proteomes" id="UP000058925"/>
    </source>
</evidence>
<feature type="transmembrane region" description="Helical" evidence="1">
    <location>
        <begin position="54"/>
        <end position="80"/>
    </location>
</feature>
<protein>
    <submittedName>
        <fullName evidence="2">Uncharacterized protein</fullName>
    </submittedName>
</protein>
<feature type="transmembrane region" description="Helical" evidence="1">
    <location>
        <begin position="140"/>
        <end position="160"/>
    </location>
</feature>
<dbReference type="KEGG" id="taa:NMY3_02187"/>
<dbReference type="Proteomes" id="UP000058925">
    <property type="component" value="Chromosome"/>
</dbReference>
<keyword evidence="1" id="KW-0472">Membrane</keyword>
<evidence type="ECO:0000313" key="2">
    <source>
        <dbReference type="EMBL" id="ALI36387.1"/>
    </source>
</evidence>
<name>A0A654LZH3_9ARCH</name>
<reference evidence="3" key="1">
    <citation type="submission" date="2015-10" db="EMBL/GenBank/DDBJ databases">
        <title>Niche specialization of a soil ammonia-oxidizing archaeon, Candidatus Nitrosocosmicus oleophilus.</title>
        <authorList>
            <person name="Jung M.-Y."/>
            <person name="Rhee S.-K."/>
        </authorList>
    </citation>
    <scope>NUCLEOTIDE SEQUENCE [LARGE SCALE GENOMIC DNA]</scope>
    <source>
        <strain evidence="3">MY3</strain>
    </source>
</reference>
<dbReference type="RefSeq" id="WP_196815658.1">
    <property type="nucleotide sequence ID" value="NZ_CP012850.1"/>
</dbReference>
<feature type="transmembrane region" description="Helical" evidence="1">
    <location>
        <begin position="101"/>
        <end position="128"/>
    </location>
</feature>
<feature type="transmembrane region" description="Helical" evidence="1">
    <location>
        <begin position="28"/>
        <end position="48"/>
    </location>
</feature>
<gene>
    <name evidence="2" type="ORF">NMY3_02187</name>
</gene>
<organism evidence="2 3">
    <name type="scientific">Candidatus Nitrosocosmicus oleophilus</name>
    <dbReference type="NCBI Taxonomy" id="1353260"/>
    <lineage>
        <taxon>Archaea</taxon>
        <taxon>Nitrososphaerota</taxon>
        <taxon>Nitrososphaeria</taxon>
        <taxon>Nitrososphaerales</taxon>
        <taxon>Nitrososphaeraceae</taxon>
        <taxon>Candidatus Nitrosocosmicus</taxon>
    </lineage>
</organism>